<accession>A0A024GFE8</accession>
<sequence length="522" mass="59497">MNPLQSNWWPTCEASRVPSHPSSINESNFEWLPSPPHEIQSCPQYTAPRIDFECALGSGELDASFSTYDHEQRDSCELAECLSECMELLKPRSNSMSEDHSSETDAIPKEPLDLFDDVDLTNWSLDLFQEHTIDSNGIHQQYRMEAIGHGSMKKYRRLSYQMDASSKQNLTPMFSSKFPTPLSLMHAQFRKPTLPPASVPQPEETLNGSKVLKHTSLPRICKVQIVTKLNKIYWKNGRKNLQCFPACPEHTDFYSMRINNRKHSSVGVCRGPVYCHLFAQTDRKHTKPVLQRTFSLTSAICTPSVLPLKRIYSQGDDPFPALSQFNGKTDAYVGVNTGGTHQELIVLGRFERVPQQQSMIHSGQKRMEFLPLPSPKTRLRSTEFEELRANCFQAVEMEDHRQQSSMGSNVNATVTQSTWFFLPDVWKVEPVLKKKRKATRSSPAQTFPFCFRIYIYARNPPPCRRRETHDSSAATSQNTVFYECIGSTHSEFFELFSTRTVDRVKQKVWSGLPSIAPTLATP</sequence>
<dbReference type="InParanoid" id="A0A024GFE8"/>
<gene>
    <name evidence="1" type="ORF">BN9_065070</name>
</gene>
<reference evidence="1 2" key="1">
    <citation type="submission" date="2012-05" db="EMBL/GenBank/DDBJ databases">
        <title>Recombination and specialization in a pathogen metapopulation.</title>
        <authorList>
            <person name="Gardiner A."/>
            <person name="Kemen E."/>
            <person name="Schultz-Larsen T."/>
            <person name="MacLean D."/>
            <person name="Van Oosterhout C."/>
            <person name="Jones J.D.G."/>
        </authorList>
    </citation>
    <scope>NUCLEOTIDE SEQUENCE [LARGE SCALE GENOMIC DNA]</scope>
    <source>
        <strain evidence="1 2">Ac Nc2</strain>
    </source>
</reference>
<name>A0A024GFE8_9STRA</name>
<evidence type="ECO:0000313" key="2">
    <source>
        <dbReference type="Proteomes" id="UP000053237"/>
    </source>
</evidence>
<protein>
    <submittedName>
        <fullName evidence="1">Uncharacterized protein</fullName>
    </submittedName>
</protein>
<dbReference type="Proteomes" id="UP000053237">
    <property type="component" value="Unassembled WGS sequence"/>
</dbReference>
<dbReference type="EMBL" id="CAIX01000102">
    <property type="protein sequence ID" value="CCI45610.1"/>
    <property type="molecule type" value="Genomic_DNA"/>
</dbReference>
<dbReference type="AlphaFoldDB" id="A0A024GFE8"/>
<keyword evidence="2" id="KW-1185">Reference proteome</keyword>
<comment type="caution">
    <text evidence="1">The sequence shown here is derived from an EMBL/GenBank/DDBJ whole genome shotgun (WGS) entry which is preliminary data.</text>
</comment>
<dbReference type="OrthoDB" id="158009at2759"/>
<proteinExistence type="predicted"/>
<organism evidence="1 2">
    <name type="scientific">Albugo candida</name>
    <dbReference type="NCBI Taxonomy" id="65357"/>
    <lineage>
        <taxon>Eukaryota</taxon>
        <taxon>Sar</taxon>
        <taxon>Stramenopiles</taxon>
        <taxon>Oomycota</taxon>
        <taxon>Peronosporomycetes</taxon>
        <taxon>Albuginales</taxon>
        <taxon>Albuginaceae</taxon>
        <taxon>Albugo</taxon>
    </lineage>
</organism>
<evidence type="ECO:0000313" key="1">
    <source>
        <dbReference type="EMBL" id="CCI45610.1"/>
    </source>
</evidence>
<dbReference type="STRING" id="65357.A0A024GFE8"/>